<comment type="caution">
    <text evidence="1">The sequence shown here is derived from an EMBL/GenBank/DDBJ whole genome shotgun (WGS) entry which is preliminary data.</text>
</comment>
<protein>
    <submittedName>
        <fullName evidence="1">Uncharacterized protein</fullName>
    </submittedName>
</protein>
<keyword evidence="2" id="KW-1185">Reference proteome</keyword>
<sequence>LSLPTEGAAVKGNFGISGTGGLLCRAPASLVGRRRHAQIDGFLTCFHAPSCTSWILLFAHWLCSLLLHGLLLESKAQRPEISKWQCGAGSCLFLWQSQYSPWVLLLAAQQMMREGKGVP</sequence>
<reference evidence="1 2" key="1">
    <citation type="submission" date="2018-01" db="EMBL/GenBank/DDBJ databases">
        <title>Comparison of the Chinese Bamboo Partridge and Red Junglefowl genome sequences highlights the importance of demography in genome evolution.</title>
        <authorList>
            <person name="Tiley G.P."/>
            <person name="Kimball R.T."/>
            <person name="Braun E.L."/>
            <person name="Burleigh J.G."/>
        </authorList>
    </citation>
    <scope>NUCLEOTIDE SEQUENCE [LARGE SCALE GENOMIC DNA]</scope>
    <source>
        <strain evidence="1">RTK389</strain>
        <tissue evidence="1">Blood</tissue>
    </source>
</reference>
<organism evidence="1 2">
    <name type="scientific">Bambusicola thoracicus</name>
    <name type="common">Chinese bamboo-partridge</name>
    <name type="synonym">Perdix thoracica</name>
    <dbReference type="NCBI Taxonomy" id="9083"/>
    <lineage>
        <taxon>Eukaryota</taxon>
        <taxon>Metazoa</taxon>
        <taxon>Chordata</taxon>
        <taxon>Craniata</taxon>
        <taxon>Vertebrata</taxon>
        <taxon>Euteleostomi</taxon>
        <taxon>Archelosauria</taxon>
        <taxon>Archosauria</taxon>
        <taxon>Dinosauria</taxon>
        <taxon>Saurischia</taxon>
        <taxon>Theropoda</taxon>
        <taxon>Coelurosauria</taxon>
        <taxon>Aves</taxon>
        <taxon>Neognathae</taxon>
        <taxon>Galloanserae</taxon>
        <taxon>Galliformes</taxon>
        <taxon>Phasianidae</taxon>
        <taxon>Perdicinae</taxon>
        <taxon>Bambusicola</taxon>
    </lineage>
</organism>
<accession>A0A2P4S9C4</accession>
<proteinExistence type="predicted"/>
<dbReference type="Proteomes" id="UP000237246">
    <property type="component" value="Unassembled WGS sequence"/>
</dbReference>
<name>A0A2P4S9C4_BAMTH</name>
<feature type="non-terminal residue" evidence="1">
    <location>
        <position position="1"/>
    </location>
</feature>
<dbReference type="EMBL" id="PPHD01079413">
    <property type="protein sequence ID" value="POI20699.1"/>
    <property type="molecule type" value="Genomic_DNA"/>
</dbReference>
<gene>
    <name evidence="1" type="ORF">CIB84_015554</name>
</gene>
<evidence type="ECO:0000313" key="2">
    <source>
        <dbReference type="Proteomes" id="UP000237246"/>
    </source>
</evidence>
<evidence type="ECO:0000313" key="1">
    <source>
        <dbReference type="EMBL" id="POI20699.1"/>
    </source>
</evidence>
<dbReference type="AlphaFoldDB" id="A0A2P4S9C4"/>